<dbReference type="PANTHER" id="PTHR10272">
    <property type="entry name" value="PLATELET-ACTIVATING FACTOR ACETYLHYDROLASE"/>
    <property type="match status" value="1"/>
</dbReference>
<sequence>MKSSVSLGRLCLVASGLASLQFLSAVAATVIPPPTGPYHVGKTRQTIHHYYDHDPLAPNNVSTAFLATIFYPTTQTPKGPPQPYLWNGIAEYYENRWNYTQGFLQSLTSTVQYDAPFLDGSVGQSPFPTIIFGPGGGGPPVDGNTILLSELASHGYTIIGVDHPWDQPYLEFPNGTAVVGTAWDTWLTIAQVTPVYESRVIDNEVLLERLPQIVEELNAPINTSLIGALGFSLGGASAVGTLYDEKIVSGLNMDGSFWGRAAANNTSSDVKKPVFMFGDEGHVGGDPSWEHFPLWQTGLFRYLLVNGTTELDFFDNTFWRLLEPNPRLGGTIDPYRMINITNAYVKAFFDLTLLGRNSSILEGPSSEYPEVLWYDRYGNQYPLA</sequence>
<feature type="chain" id="PRO_5019239435" description="1-alkyl-2-acetylglycerophosphocholine esterase" evidence="5">
    <location>
        <begin position="29"/>
        <end position="384"/>
    </location>
</feature>
<dbReference type="AlphaFoldDB" id="A0A439CTS1"/>
<gene>
    <name evidence="6" type="ORF">EKO27_g9562</name>
</gene>
<keyword evidence="4" id="KW-0443">Lipid metabolism</keyword>
<dbReference type="Gene3D" id="3.40.50.1820">
    <property type="entry name" value="alpha/beta hydrolase"/>
    <property type="match status" value="1"/>
</dbReference>
<feature type="signal peptide" evidence="5">
    <location>
        <begin position="1"/>
        <end position="28"/>
    </location>
</feature>
<proteinExistence type="predicted"/>
<evidence type="ECO:0000313" key="7">
    <source>
        <dbReference type="Proteomes" id="UP000286045"/>
    </source>
</evidence>
<dbReference type="EMBL" id="RYZI01000428">
    <property type="protein sequence ID" value="RWA05545.1"/>
    <property type="molecule type" value="Genomic_DNA"/>
</dbReference>
<organism evidence="6 7">
    <name type="scientific">Xylaria grammica</name>
    <dbReference type="NCBI Taxonomy" id="363999"/>
    <lineage>
        <taxon>Eukaryota</taxon>
        <taxon>Fungi</taxon>
        <taxon>Dikarya</taxon>
        <taxon>Ascomycota</taxon>
        <taxon>Pezizomycotina</taxon>
        <taxon>Sordariomycetes</taxon>
        <taxon>Xylariomycetidae</taxon>
        <taxon>Xylariales</taxon>
        <taxon>Xylariaceae</taxon>
        <taxon>Xylaria</taxon>
    </lineage>
</organism>
<keyword evidence="2" id="KW-0378">Hydrolase</keyword>
<evidence type="ECO:0000256" key="5">
    <source>
        <dbReference type="SAM" id="SignalP"/>
    </source>
</evidence>
<comment type="caution">
    <text evidence="6">The sequence shown here is derived from an EMBL/GenBank/DDBJ whole genome shotgun (WGS) entry which is preliminary data.</text>
</comment>
<reference evidence="6 7" key="1">
    <citation type="submission" date="2018-12" db="EMBL/GenBank/DDBJ databases">
        <title>Draft genome sequence of Xylaria grammica IHI A82.</title>
        <authorList>
            <person name="Buettner E."/>
            <person name="Kellner H."/>
        </authorList>
    </citation>
    <scope>NUCLEOTIDE SEQUENCE [LARGE SCALE GENOMIC DNA]</scope>
    <source>
        <strain evidence="6 7">IHI A82</strain>
    </source>
</reference>
<dbReference type="Proteomes" id="UP000286045">
    <property type="component" value="Unassembled WGS sequence"/>
</dbReference>
<evidence type="ECO:0000256" key="1">
    <source>
        <dbReference type="ARBA" id="ARBA00013201"/>
    </source>
</evidence>
<name>A0A439CTS1_9PEZI</name>
<evidence type="ECO:0000256" key="2">
    <source>
        <dbReference type="ARBA" id="ARBA00022801"/>
    </source>
</evidence>
<protein>
    <recommendedName>
        <fullName evidence="1">1-alkyl-2-acetylglycerophosphocholine esterase</fullName>
        <ecNumber evidence="1">3.1.1.47</ecNumber>
    </recommendedName>
</protein>
<dbReference type="EC" id="3.1.1.47" evidence="1"/>
<keyword evidence="7" id="KW-1185">Reference proteome</keyword>
<evidence type="ECO:0000256" key="3">
    <source>
        <dbReference type="ARBA" id="ARBA00022963"/>
    </source>
</evidence>
<dbReference type="SUPFAM" id="SSF53474">
    <property type="entry name" value="alpha/beta-Hydrolases"/>
    <property type="match status" value="1"/>
</dbReference>
<evidence type="ECO:0000313" key="6">
    <source>
        <dbReference type="EMBL" id="RWA05545.1"/>
    </source>
</evidence>
<keyword evidence="3" id="KW-0442">Lipid degradation</keyword>
<dbReference type="InterPro" id="IPR029058">
    <property type="entry name" value="AB_hydrolase_fold"/>
</dbReference>
<dbReference type="GO" id="GO:0016042">
    <property type="term" value="P:lipid catabolic process"/>
    <property type="evidence" value="ECO:0007669"/>
    <property type="project" value="UniProtKB-KW"/>
</dbReference>
<dbReference type="GO" id="GO:0003847">
    <property type="term" value="F:1-alkyl-2-acetylglycerophosphocholine esterase activity"/>
    <property type="evidence" value="ECO:0007669"/>
    <property type="project" value="UniProtKB-EC"/>
</dbReference>
<evidence type="ECO:0000256" key="4">
    <source>
        <dbReference type="ARBA" id="ARBA00023098"/>
    </source>
</evidence>
<accession>A0A439CTS1</accession>
<dbReference type="PANTHER" id="PTHR10272:SF14">
    <property type="entry name" value="PAF ACETYLHYDROLASE FAMILY PROTEIN"/>
    <property type="match status" value="1"/>
</dbReference>
<dbReference type="STRING" id="363999.A0A439CTS1"/>
<keyword evidence="5" id="KW-0732">Signal</keyword>